<evidence type="ECO:0000313" key="3">
    <source>
        <dbReference type="Proteomes" id="UP001152519"/>
    </source>
</evidence>
<evidence type="ECO:0000256" key="1">
    <source>
        <dbReference type="SAM" id="MobiDB-lite"/>
    </source>
</evidence>
<comment type="caution">
    <text evidence="2">The sequence shown here is derived from an EMBL/GenBank/DDBJ whole genome shotgun (WGS) entry which is preliminary data.</text>
</comment>
<organism evidence="2 3">
    <name type="scientific">Actinacidiphila cocklensis</name>
    <dbReference type="NCBI Taxonomy" id="887465"/>
    <lineage>
        <taxon>Bacteria</taxon>
        <taxon>Bacillati</taxon>
        <taxon>Actinomycetota</taxon>
        <taxon>Actinomycetes</taxon>
        <taxon>Kitasatosporales</taxon>
        <taxon>Streptomycetaceae</taxon>
        <taxon>Actinacidiphila</taxon>
    </lineage>
</organism>
<feature type="compositionally biased region" description="Basic and acidic residues" evidence="1">
    <location>
        <begin position="91"/>
        <end position="101"/>
    </location>
</feature>
<accession>A0A9W4DYG3</accession>
<feature type="compositionally biased region" description="Low complexity" evidence="1">
    <location>
        <begin position="1"/>
        <end position="14"/>
    </location>
</feature>
<dbReference type="Proteomes" id="UP001152519">
    <property type="component" value="Unassembled WGS sequence"/>
</dbReference>
<gene>
    <name evidence="2" type="ORF">SCOCK_70150</name>
</gene>
<dbReference type="AlphaFoldDB" id="A0A9W4DYG3"/>
<dbReference type="EMBL" id="CAJSLV010000103">
    <property type="protein sequence ID" value="CAG6398466.1"/>
    <property type="molecule type" value="Genomic_DNA"/>
</dbReference>
<evidence type="ECO:0000313" key="2">
    <source>
        <dbReference type="EMBL" id="CAG6398466.1"/>
    </source>
</evidence>
<keyword evidence="3" id="KW-1185">Reference proteome</keyword>
<feature type="region of interest" description="Disordered" evidence="1">
    <location>
        <begin position="146"/>
        <end position="169"/>
    </location>
</feature>
<protein>
    <submittedName>
        <fullName evidence="2">Uncharacterized protein</fullName>
    </submittedName>
</protein>
<proteinExistence type="predicted"/>
<feature type="region of interest" description="Disordered" evidence="1">
    <location>
        <begin position="1"/>
        <end position="104"/>
    </location>
</feature>
<reference evidence="2" key="1">
    <citation type="submission" date="2021-05" db="EMBL/GenBank/DDBJ databases">
        <authorList>
            <person name="Arsene-Ploetze F."/>
        </authorList>
    </citation>
    <scope>NUCLEOTIDE SEQUENCE</scope>
    <source>
        <strain evidence="2">DSM 42138</strain>
    </source>
</reference>
<feature type="compositionally biased region" description="Low complexity" evidence="1">
    <location>
        <begin position="35"/>
        <end position="54"/>
    </location>
</feature>
<sequence length="169" mass="18303">MVATACPTASAPTSGETRAVPRRRPAVEVPGQRDGQAPGRASRRAPQPAPGRQPVCVCPGRRRLAGVPALASSRPRPTKRRPPPTAAYCRDGPDVNRRTRSQENLNSQWSLGLSREMQRPPARVVDCLHGGASGQEHLQAIHVPISSRIVHRRPPQPIPTRHADHPQPA</sequence>
<name>A0A9W4DYG3_9ACTN</name>